<dbReference type="AlphaFoldDB" id="A0A2X2CTG5"/>
<evidence type="ECO:0000256" key="6">
    <source>
        <dbReference type="ARBA" id="ARBA00022525"/>
    </source>
</evidence>
<dbReference type="NCBIfam" id="TIGR01060">
    <property type="entry name" value="eno"/>
    <property type="match status" value="1"/>
</dbReference>
<feature type="binding site" evidence="12">
    <location>
        <position position="341"/>
    </location>
    <ligand>
        <name>(2R)-2-phosphoglycerate</name>
        <dbReference type="ChEBI" id="CHEBI:58289"/>
    </ligand>
</feature>
<evidence type="ECO:0000259" key="16">
    <source>
        <dbReference type="SMART" id="SM01192"/>
    </source>
</evidence>
<dbReference type="GeneID" id="300267134"/>
<feature type="binding site" evidence="14">
    <location>
        <position position="289"/>
    </location>
    <ligand>
        <name>substrate</name>
    </ligand>
</feature>
<feature type="binding site" evidence="12">
    <location>
        <position position="392"/>
    </location>
    <ligand>
        <name>(2R)-2-phosphoglycerate</name>
        <dbReference type="ChEBI" id="CHEBI:58289"/>
    </ligand>
</feature>
<dbReference type="SUPFAM" id="SSF51604">
    <property type="entry name" value="Enolase C-terminal domain-like"/>
    <property type="match status" value="1"/>
</dbReference>
<dbReference type="PANTHER" id="PTHR11902">
    <property type="entry name" value="ENOLASE"/>
    <property type="match status" value="1"/>
</dbReference>
<comment type="cofactor">
    <cofactor evidence="15">
        <name>Mg(2+)</name>
        <dbReference type="ChEBI" id="CHEBI:18420"/>
    </cofactor>
    <text evidence="15">Mg(2+) is required for catalysis and for stabilizing the dimer.</text>
</comment>
<feature type="binding site" evidence="14">
    <location>
        <position position="392"/>
    </location>
    <ligand>
        <name>substrate</name>
    </ligand>
</feature>
<dbReference type="FunFam" id="3.30.390.10:FF:000001">
    <property type="entry name" value="Enolase"/>
    <property type="match status" value="1"/>
</dbReference>
<comment type="function">
    <text evidence="11 12">Catalyzes the reversible conversion of 2-phosphoglycerate (2-PG) into phosphoenolpyruvate (PEP). It is essential for the degradation of carbohydrates via glycolysis.</text>
</comment>
<evidence type="ECO:0000256" key="15">
    <source>
        <dbReference type="PIRSR" id="PIRSR001400-3"/>
    </source>
</evidence>
<evidence type="ECO:0000313" key="18">
    <source>
        <dbReference type="EMBL" id="MBF8639301.1"/>
    </source>
</evidence>
<dbReference type="SMART" id="SM01192">
    <property type="entry name" value="Enolase_C"/>
    <property type="match status" value="1"/>
</dbReference>
<dbReference type="GO" id="GO:0000015">
    <property type="term" value="C:phosphopyruvate hydratase complex"/>
    <property type="evidence" value="ECO:0007669"/>
    <property type="project" value="InterPro"/>
</dbReference>
<dbReference type="InterPro" id="IPR020811">
    <property type="entry name" value="Enolase_N"/>
</dbReference>
<accession>A0A2X2CTG5</accession>
<keyword evidence="5 12" id="KW-0963">Cytoplasm</keyword>
<dbReference type="SFLD" id="SFLDS00001">
    <property type="entry name" value="Enolase"/>
    <property type="match status" value="1"/>
</dbReference>
<feature type="domain" description="Enolase C-terminal TIM barrel" evidence="16">
    <location>
        <begin position="143"/>
        <end position="429"/>
    </location>
</feature>
<dbReference type="EMBL" id="UAUF01000013">
    <property type="protein sequence ID" value="SPZ09951.1"/>
    <property type="molecule type" value="Genomic_DNA"/>
</dbReference>
<feature type="binding site" evidence="12">
    <location>
        <position position="370"/>
    </location>
    <ligand>
        <name>(2R)-2-phosphoglycerate</name>
        <dbReference type="ChEBI" id="CHEBI:58289"/>
    </ligand>
</feature>
<evidence type="ECO:0000256" key="2">
    <source>
        <dbReference type="ARBA" id="ARBA00009604"/>
    </source>
</evidence>
<evidence type="ECO:0000256" key="8">
    <source>
        <dbReference type="ARBA" id="ARBA00022842"/>
    </source>
</evidence>
<dbReference type="UniPathway" id="UPA00109">
    <property type="reaction ID" value="UER00187"/>
</dbReference>
<comment type="catalytic activity">
    <reaction evidence="12">
        <text>(2R)-2-phosphoglycerate = phosphoenolpyruvate + H2O</text>
        <dbReference type="Rhea" id="RHEA:10164"/>
        <dbReference type="ChEBI" id="CHEBI:15377"/>
        <dbReference type="ChEBI" id="CHEBI:58289"/>
        <dbReference type="ChEBI" id="CHEBI:58702"/>
        <dbReference type="EC" id="4.2.1.11"/>
    </reaction>
</comment>
<dbReference type="Proteomes" id="UP000250443">
    <property type="component" value="Unassembled WGS sequence"/>
</dbReference>
<proteinExistence type="inferred from homology"/>
<feature type="binding site" evidence="14">
    <location>
        <position position="168"/>
    </location>
    <ligand>
        <name>substrate</name>
    </ligand>
</feature>
<dbReference type="GO" id="GO:0005576">
    <property type="term" value="C:extracellular region"/>
    <property type="evidence" value="ECO:0007669"/>
    <property type="project" value="UniProtKB-SubCell"/>
</dbReference>
<evidence type="ECO:0000256" key="5">
    <source>
        <dbReference type="ARBA" id="ARBA00022490"/>
    </source>
</evidence>
<evidence type="ECO:0000313" key="19">
    <source>
        <dbReference type="EMBL" id="SPZ09951.1"/>
    </source>
</evidence>
<dbReference type="SMART" id="SM01193">
    <property type="entry name" value="Enolase_N"/>
    <property type="match status" value="1"/>
</dbReference>
<gene>
    <name evidence="12 19" type="primary">eno</name>
    <name evidence="18" type="ORF">IRZ65_01215</name>
    <name evidence="19" type="ORF">NCTC11842_03536</name>
</gene>
<dbReference type="RefSeq" id="WP_010797397.1">
    <property type="nucleotide sequence ID" value="NZ_CP044086.1"/>
</dbReference>
<evidence type="ECO:0000256" key="3">
    <source>
        <dbReference type="ARBA" id="ARBA00012058"/>
    </source>
</evidence>
<dbReference type="InterPro" id="IPR036849">
    <property type="entry name" value="Enolase-like_C_sf"/>
</dbReference>
<dbReference type="InterPro" id="IPR020810">
    <property type="entry name" value="Enolase_C"/>
</dbReference>
<evidence type="ECO:0000256" key="4">
    <source>
        <dbReference type="ARBA" id="ARBA00017068"/>
    </source>
</evidence>
<evidence type="ECO:0000256" key="1">
    <source>
        <dbReference type="ARBA" id="ARBA00005031"/>
    </source>
</evidence>
<dbReference type="GO" id="GO:0006096">
    <property type="term" value="P:glycolytic process"/>
    <property type="evidence" value="ECO:0007669"/>
    <property type="project" value="UniProtKB-UniRule"/>
</dbReference>
<dbReference type="PANTHER" id="PTHR11902:SF1">
    <property type="entry name" value="ENOLASE"/>
    <property type="match status" value="1"/>
</dbReference>
<keyword evidence="9 12" id="KW-0324">Glycolysis</keyword>
<dbReference type="SUPFAM" id="SSF54826">
    <property type="entry name" value="Enolase N-terminal domain-like"/>
    <property type="match status" value="1"/>
</dbReference>
<keyword evidence="10 12" id="KW-0456">Lyase</keyword>
<evidence type="ECO:0000256" key="14">
    <source>
        <dbReference type="PIRSR" id="PIRSR001400-2"/>
    </source>
</evidence>
<evidence type="ECO:0000259" key="17">
    <source>
        <dbReference type="SMART" id="SM01193"/>
    </source>
</evidence>
<evidence type="ECO:0000256" key="9">
    <source>
        <dbReference type="ARBA" id="ARBA00023152"/>
    </source>
</evidence>
<feature type="domain" description="Enolase N-terminal" evidence="17">
    <location>
        <begin position="4"/>
        <end position="134"/>
    </location>
</feature>
<keyword evidence="6 12" id="KW-0964">Secreted</keyword>
<comment type="similarity">
    <text evidence="2 12">Belongs to the enolase family.</text>
</comment>
<feature type="binding site" evidence="14">
    <location>
        <position position="316"/>
    </location>
    <ligand>
        <name>substrate</name>
    </ligand>
</feature>
<feature type="binding site" evidence="12">
    <location>
        <position position="371"/>
    </location>
    <ligand>
        <name>(2R)-2-phosphoglycerate</name>
        <dbReference type="ChEBI" id="CHEBI:58289"/>
    </ligand>
</feature>
<evidence type="ECO:0000313" key="21">
    <source>
        <dbReference type="Proteomes" id="UP000626180"/>
    </source>
</evidence>
<comment type="subcellular location">
    <subcellularLocation>
        <location evidence="12">Cytoplasm</location>
    </subcellularLocation>
    <subcellularLocation>
        <location evidence="12">Secreted</location>
    </subcellularLocation>
    <subcellularLocation>
        <location evidence="12">Cell surface</location>
    </subcellularLocation>
    <text evidence="12">Fractions of enolase are present in both the cytoplasm and on the cell surface.</text>
</comment>
<feature type="active site" description="Proton acceptor" evidence="12 13">
    <location>
        <position position="341"/>
    </location>
</feature>
<protein>
    <recommendedName>
        <fullName evidence="4 12">Enolase</fullName>
        <ecNumber evidence="3 12">4.2.1.11</ecNumber>
    </recommendedName>
    <alternativeName>
        <fullName evidence="12">2-phospho-D-glycerate hydro-lyase</fullName>
    </alternativeName>
    <alternativeName>
        <fullName evidence="12">2-phosphoglycerate dehydratase</fullName>
    </alternativeName>
</protein>
<dbReference type="Proteomes" id="UP000626180">
    <property type="component" value="Unassembled WGS sequence"/>
</dbReference>
<dbReference type="PIRSF" id="PIRSF001400">
    <property type="entry name" value="Enolase"/>
    <property type="match status" value="1"/>
</dbReference>
<dbReference type="Gene3D" id="3.20.20.120">
    <property type="entry name" value="Enolase-like C-terminal domain"/>
    <property type="match status" value="1"/>
</dbReference>
<reference evidence="18 21" key="2">
    <citation type="submission" date="2020-10" db="EMBL/GenBank/DDBJ databases">
        <title>Genome sequences of Pseudomonas isolates.</title>
        <authorList>
            <person name="Wessels L."/>
            <person name="Reich F."/>
            <person name="Hammerl J."/>
        </authorList>
    </citation>
    <scope>NUCLEOTIDE SEQUENCE [LARGE SCALE GENOMIC DNA]</scope>
    <source>
        <strain evidence="18 21">20-MO00624-0</strain>
    </source>
</reference>
<evidence type="ECO:0000313" key="20">
    <source>
        <dbReference type="Proteomes" id="UP000250443"/>
    </source>
</evidence>
<dbReference type="InterPro" id="IPR020809">
    <property type="entry name" value="Enolase_CS"/>
</dbReference>
<sequence length="429" mass="45364">MAKIVDIKGREILDSRGNPTVEAEVILDNGIVGRACAPSGASTGSREALELRDGDKSRYLGKGVLTAVGNVNGPIRDLLIGKDPSDQKALDKAMIELDGTENKSKLGANAILAVSLAAAKAAAEDKDLPLYAHIAELNGTPGQYSMPVPMMNIINGGEHADNNVDIQEFMVQPVGAKSFADALRMGAEIFHHLKAVLKARGLNTAVGDEGGFAPNLSSNEDALGAIAEAVEKAGYKLGTDVTLALDCASSEFYENGQYSLSGEGKTFDAPGFADYLAGLSERFPIISIEDGMDESDWAGWKALTDKIGNKVQLVGDDLFVTNTKILKEGIEKGIGNSILIKFNQIGSLTETLEAIQMAKAAGYTAVISHRSGETEDATIADLAVGTAAGQIKTGSLCRSDRVSKYNQLLRIEEQLGAKAPYRGRAEFRS</sequence>
<dbReference type="PRINTS" id="PR00148">
    <property type="entry name" value="ENOLASE"/>
</dbReference>
<dbReference type="GO" id="GO:0000287">
    <property type="term" value="F:magnesium ion binding"/>
    <property type="evidence" value="ECO:0007669"/>
    <property type="project" value="UniProtKB-UniRule"/>
</dbReference>
<dbReference type="EMBL" id="JADMCD010000001">
    <property type="protein sequence ID" value="MBF8639301.1"/>
    <property type="molecule type" value="Genomic_DNA"/>
</dbReference>
<keyword evidence="7 12" id="KW-0479">Metal-binding</keyword>
<comment type="subunit">
    <text evidence="12">Component of the RNA degradosome, a multiprotein complex involved in RNA processing and mRNA degradation.</text>
</comment>
<organism evidence="19 20">
    <name type="scientific">Pseudomonas luteola</name>
    <dbReference type="NCBI Taxonomy" id="47886"/>
    <lineage>
        <taxon>Bacteria</taxon>
        <taxon>Pseudomonadati</taxon>
        <taxon>Pseudomonadota</taxon>
        <taxon>Gammaproteobacteria</taxon>
        <taxon>Pseudomonadales</taxon>
        <taxon>Pseudomonadaceae</taxon>
        <taxon>Pseudomonas</taxon>
    </lineage>
</organism>
<dbReference type="InterPro" id="IPR000941">
    <property type="entry name" value="Enolase"/>
</dbReference>
<dbReference type="InterPro" id="IPR029017">
    <property type="entry name" value="Enolase-like_N"/>
</dbReference>
<comment type="cofactor">
    <cofactor evidence="12">
        <name>Mg(2+)</name>
        <dbReference type="ChEBI" id="CHEBI:18420"/>
    </cofactor>
    <text evidence="12">Binds a second Mg(2+) ion via substrate during catalysis.</text>
</comment>
<feature type="binding site" evidence="14">
    <location>
        <position position="159"/>
    </location>
    <ligand>
        <name>substrate</name>
    </ligand>
</feature>
<evidence type="ECO:0000256" key="13">
    <source>
        <dbReference type="PIRSR" id="PIRSR001400-1"/>
    </source>
</evidence>
<keyword evidence="19" id="KW-0670">Pyruvate</keyword>
<dbReference type="CDD" id="cd03313">
    <property type="entry name" value="enolase"/>
    <property type="match status" value="1"/>
</dbReference>
<keyword evidence="8 12" id="KW-0460">Magnesium</keyword>
<dbReference type="EC" id="4.2.1.11" evidence="3 12"/>
<evidence type="ECO:0000256" key="10">
    <source>
        <dbReference type="ARBA" id="ARBA00023239"/>
    </source>
</evidence>
<dbReference type="SFLD" id="SFLDF00002">
    <property type="entry name" value="enolase"/>
    <property type="match status" value="1"/>
</dbReference>
<feature type="binding site" evidence="12 15">
    <location>
        <position position="246"/>
    </location>
    <ligand>
        <name>Mg(2+)</name>
        <dbReference type="ChEBI" id="CHEBI:18420"/>
    </ligand>
</feature>
<evidence type="ECO:0000256" key="12">
    <source>
        <dbReference type="HAMAP-Rule" id="MF_00318"/>
    </source>
</evidence>
<dbReference type="HAMAP" id="MF_00318">
    <property type="entry name" value="Enolase"/>
    <property type="match status" value="1"/>
</dbReference>
<dbReference type="GO" id="GO:0009986">
    <property type="term" value="C:cell surface"/>
    <property type="evidence" value="ECO:0007669"/>
    <property type="project" value="UniProtKB-SubCell"/>
</dbReference>
<feature type="active site" description="Proton donor" evidence="12 13">
    <location>
        <position position="209"/>
    </location>
</feature>
<feature type="binding site" evidence="12">
    <location>
        <position position="167"/>
    </location>
    <ligand>
        <name>(2R)-2-phosphoglycerate</name>
        <dbReference type="ChEBI" id="CHEBI:58289"/>
    </ligand>
</feature>
<comment type="pathway">
    <text evidence="1 12">Carbohydrate degradation; glycolysis; pyruvate from D-glyceraldehyde 3-phosphate: step 4/5.</text>
</comment>
<feature type="binding site" evidence="14">
    <location>
        <begin position="368"/>
        <end position="371"/>
    </location>
    <ligand>
        <name>substrate</name>
    </ligand>
</feature>
<dbReference type="FunFam" id="3.20.20.120:FF:000001">
    <property type="entry name" value="Enolase"/>
    <property type="match status" value="1"/>
</dbReference>
<feature type="binding site" evidence="12 15">
    <location>
        <position position="316"/>
    </location>
    <ligand>
        <name>Mg(2+)</name>
        <dbReference type="ChEBI" id="CHEBI:18420"/>
    </ligand>
</feature>
<dbReference type="PROSITE" id="PS00164">
    <property type="entry name" value="ENOLASE"/>
    <property type="match status" value="1"/>
</dbReference>
<evidence type="ECO:0000256" key="7">
    <source>
        <dbReference type="ARBA" id="ARBA00022723"/>
    </source>
</evidence>
<name>A0A2X2CTG5_PSELU</name>
<dbReference type="GO" id="GO:0004634">
    <property type="term" value="F:phosphopyruvate hydratase activity"/>
    <property type="evidence" value="ECO:0007669"/>
    <property type="project" value="UniProtKB-UniRule"/>
</dbReference>
<keyword evidence="21" id="KW-1185">Reference proteome</keyword>
<reference evidence="19 20" key="1">
    <citation type="submission" date="2018-06" db="EMBL/GenBank/DDBJ databases">
        <authorList>
            <consortium name="Pathogen Informatics"/>
            <person name="Doyle S."/>
        </authorList>
    </citation>
    <scope>NUCLEOTIDE SEQUENCE [LARGE SCALE GENOMIC DNA]</scope>
    <source>
        <strain evidence="19 20">NCTC11842</strain>
    </source>
</reference>
<dbReference type="Gene3D" id="3.30.390.10">
    <property type="entry name" value="Enolase-like, N-terminal domain"/>
    <property type="match status" value="1"/>
</dbReference>
<dbReference type="SFLD" id="SFLDG00178">
    <property type="entry name" value="enolase"/>
    <property type="match status" value="1"/>
</dbReference>
<dbReference type="Pfam" id="PF03952">
    <property type="entry name" value="Enolase_N"/>
    <property type="match status" value="1"/>
</dbReference>
<feature type="binding site" evidence="12 15">
    <location>
        <position position="289"/>
    </location>
    <ligand>
        <name>Mg(2+)</name>
        <dbReference type="ChEBI" id="CHEBI:18420"/>
    </ligand>
</feature>
<dbReference type="Pfam" id="PF00113">
    <property type="entry name" value="Enolase_C"/>
    <property type="match status" value="1"/>
</dbReference>
<evidence type="ECO:0000256" key="11">
    <source>
        <dbReference type="ARBA" id="ARBA00045763"/>
    </source>
</evidence>